<evidence type="ECO:0000256" key="1">
    <source>
        <dbReference type="SAM" id="MobiDB-lite"/>
    </source>
</evidence>
<dbReference type="PROSITE" id="PS50930">
    <property type="entry name" value="HTH_LYTTR"/>
    <property type="match status" value="1"/>
</dbReference>
<proteinExistence type="predicted"/>
<keyword evidence="2" id="KW-1133">Transmembrane helix</keyword>
<keyword evidence="5" id="KW-1185">Reference proteome</keyword>
<gene>
    <name evidence="4" type="ORF">OEG82_19135</name>
</gene>
<evidence type="ECO:0000313" key="5">
    <source>
        <dbReference type="Proteomes" id="UP001081283"/>
    </source>
</evidence>
<feature type="transmembrane region" description="Helical" evidence="2">
    <location>
        <begin position="51"/>
        <end position="76"/>
    </location>
</feature>
<dbReference type="SMART" id="SM00850">
    <property type="entry name" value="LytTR"/>
    <property type="match status" value="1"/>
</dbReference>
<keyword evidence="2" id="KW-0812">Transmembrane</keyword>
<dbReference type="InterPro" id="IPR007492">
    <property type="entry name" value="LytTR_DNA-bd_dom"/>
</dbReference>
<keyword evidence="2" id="KW-0472">Membrane</keyword>
<evidence type="ECO:0000256" key="2">
    <source>
        <dbReference type="SAM" id="Phobius"/>
    </source>
</evidence>
<dbReference type="Proteomes" id="UP001081283">
    <property type="component" value="Unassembled WGS sequence"/>
</dbReference>
<feature type="region of interest" description="Disordered" evidence="1">
    <location>
        <begin position="160"/>
        <end position="181"/>
    </location>
</feature>
<evidence type="ECO:0000259" key="3">
    <source>
        <dbReference type="PROSITE" id="PS50930"/>
    </source>
</evidence>
<dbReference type="EMBL" id="JAOVZQ010000001">
    <property type="protein sequence ID" value="MCY0096112.1"/>
    <property type="molecule type" value="Genomic_DNA"/>
</dbReference>
<feature type="transmembrane region" description="Helical" evidence="2">
    <location>
        <begin position="21"/>
        <end position="39"/>
    </location>
</feature>
<dbReference type="RefSeq" id="WP_267613958.1">
    <property type="nucleotide sequence ID" value="NZ_JAOVZQ010000001.1"/>
</dbReference>
<evidence type="ECO:0000313" key="4">
    <source>
        <dbReference type="EMBL" id="MCY0096112.1"/>
    </source>
</evidence>
<feature type="transmembrane region" description="Helical" evidence="2">
    <location>
        <begin position="88"/>
        <end position="110"/>
    </location>
</feature>
<comment type="caution">
    <text evidence="4">The sequence shown here is derived from an EMBL/GenBank/DDBJ whole genome shotgun (WGS) entry which is preliminary data.</text>
</comment>
<feature type="compositionally biased region" description="Low complexity" evidence="1">
    <location>
        <begin position="162"/>
        <end position="181"/>
    </location>
</feature>
<name>A0ABT3YJN4_9HYPH</name>
<reference evidence="4" key="1">
    <citation type="submission" date="2022-10" db="EMBL/GenBank/DDBJ databases">
        <title>Hoeflea sp. J2-29, isolated from marine algae.</title>
        <authorList>
            <person name="Kristyanto S."/>
            <person name="Kim J.M."/>
            <person name="Jeon C.O."/>
        </authorList>
    </citation>
    <scope>NUCLEOTIDE SEQUENCE</scope>
    <source>
        <strain evidence="4">J2-29</strain>
    </source>
</reference>
<accession>A0ABT3YJN4</accession>
<organism evidence="4 5">
    <name type="scientific">Hoeflea ulvae</name>
    <dbReference type="NCBI Taxonomy" id="2983764"/>
    <lineage>
        <taxon>Bacteria</taxon>
        <taxon>Pseudomonadati</taxon>
        <taxon>Pseudomonadota</taxon>
        <taxon>Alphaproteobacteria</taxon>
        <taxon>Hyphomicrobiales</taxon>
        <taxon>Rhizobiaceae</taxon>
        <taxon>Hoeflea</taxon>
    </lineage>
</organism>
<protein>
    <submittedName>
        <fullName evidence="4">LytTR family transcriptional regulator</fullName>
    </submittedName>
</protein>
<dbReference type="Pfam" id="PF04397">
    <property type="entry name" value="LytTR"/>
    <property type="match status" value="1"/>
</dbReference>
<feature type="transmembrane region" description="Helical" evidence="2">
    <location>
        <begin position="122"/>
        <end position="141"/>
    </location>
</feature>
<feature type="domain" description="HTH LytTR-type" evidence="3">
    <location>
        <begin position="202"/>
        <end position="290"/>
    </location>
</feature>
<sequence length="294" mass="31749">MSDTLLQSTLRELRLLLSRPRLWLVFALVVGLFVLTGPFGSYERLPFHSRLGYWLTLQSCAWGCALVSVSFFDVALTRHIAHRLTRMMTGAIFAALPIGFVVTAVNAAVFQMPFNLVRLGGNVLVALPIGIGFCLLVWLSLSSSDEVTIAKPADATVPETDPTAAGLSASPPAAASACSPEDAVAQRPPLLDRLPVDKRGVLIRLEVQDHYVRVVTSRGSELLLMRLGDAIAEAGPGQQVHRSHWVAEHEDNALLRGNGKNGRLSVNAADGADVPVSRTFAPRVQSWIGQRDSV</sequence>